<feature type="domain" description="BTB" evidence="1">
    <location>
        <begin position="179"/>
        <end position="242"/>
    </location>
</feature>
<dbReference type="AlphaFoldDB" id="A0A0M3IB84"/>
<sequence>MYALDDTTHLAIPRDSVLTELTFIYRYSFLIKENTSIWNFCCGRFRTAYGTRAVNWSVQTDGSHIEVRSFDTLDKLPEGKYRLSLNATSRDGAQEVASCITFLDRSCDIEGTPFQKAMTRLTSEKSIFIGGEACISVELTFPAEEFVDPKPNYILPGIPSHLAPNDYRIVMVEKASKINDFTIETLSGFIRTVRLLLMLSTRYFRDFIALNPCASTATLPFSKETVSEVLKFAFTGSFDLAEADVDILDEFLSCVELVLPTDTRSLIEHIALTLRRREWQILTLHEVLRLLVLSCKHALWDLSCTMTNLVANVHYKVFLRDYNAHSTGENLQLYRQLREQTFRFVHPLENMRRKYEQSAKMRPILRFSSTNNADEYIS</sequence>
<proteinExistence type="predicted"/>
<reference evidence="3" key="1">
    <citation type="submission" date="2017-02" db="UniProtKB">
        <authorList>
            <consortium name="WormBaseParasite"/>
        </authorList>
    </citation>
    <scope>IDENTIFICATION</scope>
</reference>
<keyword evidence="2" id="KW-1185">Reference proteome</keyword>
<dbReference type="PROSITE" id="PS50097">
    <property type="entry name" value="BTB"/>
    <property type="match status" value="1"/>
</dbReference>
<organism evidence="2 3">
    <name type="scientific">Ascaris lumbricoides</name>
    <name type="common">Giant roundworm</name>
    <dbReference type="NCBI Taxonomy" id="6252"/>
    <lineage>
        <taxon>Eukaryota</taxon>
        <taxon>Metazoa</taxon>
        <taxon>Ecdysozoa</taxon>
        <taxon>Nematoda</taxon>
        <taxon>Chromadorea</taxon>
        <taxon>Rhabditida</taxon>
        <taxon>Spirurina</taxon>
        <taxon>Ascaridomorpha</taxon>
        <taxon>Ascaridoidea</taxon>
        <taxon>Ascarididae</taxon>
        <taxon>Ascaris</taxon>
    </lineage>
</organism>
<dbReference type="InterPro" id="IPR000210">
    <property type="entry name" value="BTB/POZ_dom"/>
</dbReference>
<protein>
    <submittedName>
        <fullName evidence="3">BTB domain-containing protein</fullName>
    </submittedName>
</protein>
<evidence type="ECO:0000259" key="1">
    <source>
        <dbReference type="PROSITE" id="PS50097"/>
    </source>
</evidence>
<dbReference type="WBParaSite" id="ALUE_0001493301-mRNA-1">
    <property type="protein sequence ID" value="ALUE_0001493301-mRNA-1"/>
    <property type="gene ID" value="ALUE_0001493301"/>
</dbReference>
<name>A0A0M3IB84_ASCLU</name>
<dbReference type="Proteomes" id="UP000036681">
    <property type="component" value="Unplaced"/>
</dbReference>
<accession>A0A0M3IB84</accession>
<evidence type="ECO:0000313" key="3">
    <source>
        <dbReference type="WBParaSite" id="ALUE_0001493301-mRNA-1"/>
    </source>
</evidence>
<evidence type="ECO:0000313" key="2">
    <source>
        <dbReference type="Proteomes" id="UP000036681"/>
    </source>
</evidence>